<dbReference type="HAMAP" id="MF_00374">
    <property type="entry name" value="Ribosomal_uL29"/>
    <property type="match status" value="1"/>
</dbReference>
<dbReference type="AlphaFoldDB" id="A0A1U7NGL3"/>
<comment type="similarity">
    <text evidence="1 5">Belongs to the universal ribosomal protein uL29 family.</text>
</comment>
<evidence type="ECO:0000256" key="4">
    <source>
        <dbReference type="ARBA" id="ARBA00035204"/>
    </source>
</evidence>
<dbReference type="Proteomes" id="UP000186341">
    <property type="component" value="Unassembled WGS sequence"/>
</dbReference>
<dbReference type="InterPro" id="IPR036049">
    <property type="entry name" value="Ribosomal_uL29_sf"/>
</dbReference>
<dbReference type="SUPFAM" id="SSF46561">
    <property type="entry name" value="Ribosomal protein L29 (L29p)"/>
    <property type="match status" value="1"/>
</dbReference>
<dbReference type="PANTHER" id="PTHR10916:SF0">
    <property type="entry name" value="LARGE RIBOSOMAL SUBUNIT PROTEIN UL29C"/>
    <property type="match status" value="1"/>
</dbReference>
<dbReference type="GO" id="GO:0003735">
    <property type="term" value="F:structural constituent of ribosome"/>
    <property type="evidence" value="ECO:0007669"/>
    <property type="project" value="InterPro"/>
</dbReference>
<dbReference type="FunFam" id="1.10.287.310:FF:000001">
    <property type="entry name" value="50S ribosomal protein L29"/>
    <property type="match status" value="1"/>
</dbReference>
<keyword evidence="3 5" id="KW-0687">Ribonucleoprotein</keyword>
<evidence type="ECO:0000313" key="7">
    <source>
        <dbReference type="Proteomes" id="UP000186341"/>
    </source>
</evidence>
<dbReference type="EMBL" id="MPJW01000111">
    <property type="protein sequence ID" value="OLU40322.1"/>
    <property type="molecule type" value="Genomic_DNA"/>
</dbReference>
<dbReference type="NCBIfam" id="TIGR00012">
    <property type="entry name" value="L29"/>
    <property type="match status" value="1"/>
</dbReference>
<gene>
    <name evidence="5" type="primary">rpmC</name>
    <name evidence="6" type="ORF">BO222_05300</name>
</gene>
<keyword evidence="7" id="KW-1185">Reference proteome</keyword>
<protein>
    <recommendedName>
        <fullName evidence="4 5">Large ribosomal subunit protein uL29</fullName>
    </recommendedName>
</protein>
<dbReference type="InterPro" id="IPR018254">
    <property type="entry name" value="Ribosomal_uL29_CS"/>
</dbReference>
<evidence type="ECO:0000256" key="2">
    <source>
        <dbReference type="ARBA" id="ARBA00022980"/>
    </source>
</evidence>
<dbReference type="PROSITE" id="PS00579">
    <property type="entry name" value="RIBOSOMAL_L29"/>
    <property type="match status" value="1"/>
</dbReference>
<dbReference type="Gene3D" id="1.10.287.310">
    <property type="match status" value="1"/>
</dbReference>
<evidence type="ECO:0000313" key="6">
    <source>
        <dbReference type="EMBL" id="OLU40322.1"/>
    </source>
</evidence>
<evidence type="ECO:0000256" key="5">
    <source>
        <dbReference type="HAMAP-Rule" id="MF_00374"/>
    </source>
</evidence>
<sequence length="67" mass="7840">MKAHELREKTDEELVKELDALKDELFNLRFQQATGELENTARLKTVKKTIARIKTIQTERKNQEAAQ</sequence>
<name>A0A1U7NGL3_9FIRM</name>
<dbReference type="CDD" id="cd00427">
    <property type="entry name" value="Ribosomal_L29_HIP"/>
    <property type="match status" value="1"/>
</dbReference>
<dbReference type="RefSeq" id="WP_075819052.1">
    <property type="nucleotide sequence ID" value="NZ_CAJUTZ010000038.1"/>
</dbReference>
<dbReference type="OrthoDB" id="9815192at2"/>
<evidence type="ECO:0000256" key="1">
    <source>
        <dbReference type="ARBA" id="ARBA00009254"/>
    </source>
</evidence>
<dbReference type="InterPro" id="IPR050063">
    <property type="entry name" value="Ribosomal_protein_uL29"/>
</dbReference>
<comment type="caution">
    <text evidence="6">The sequence shown here is derived from an EMBL/GenBank/DDBJ whole genome shotgun (WGS) entry which is preliminary data.</text>
</comment>
<reference evidence="6 7" key="1">
    <citation type="submission" date="2016-11" db="EMBL/GenBank/DDBJ databases">
        <title>Description of two novel members of the family Erysipelotrichaceae: Ileibacterium lipovorans gen. nov., sp. nov. and Dubosiella newyorkensis, gen. nov., sp. nov.</title>
        <authorList>
            <person name="Cox L.M."/>
            <person name="Sohn J."/>
            <person name="Tyrrell K.L."/>
            <person name="Citron D.M."/>
            <person name="Lawson P.A."/>
            <person name="Patel N.B."/>
            <person name="Iizumi T."/>
            <person name="Perez-Perez G.I."/>
            <person name="Goldstein E.J."/>
            <person name="Blaser M.J."/>
        </authorList>
    </citation>
    <scope>NUCLEOTIDE SEQUENCE [LARGE SCALE GENOMIC DNA]</scope>
    <source>
        <strain evidence="6 7">NYU-BL-A3</strain>
    </source>
</reference>
<dbReference type="GO" id="GO:0006412">
    <property type="term" value="P:translation"/>
    <property type="evidence" value="ECO:0007669"/>
    <property type="project" value="UniProtKB-UniRule"/>
</dbReference>
<dbReference type="Pfam" id="PF00831">
    <property type="entry name" value="Ribosomal_L29"/>
    <property type="match status" value="1"/>
</dbReference>
<organism evidence="6 7">
    <name type="scientific">Ileibacterium valens</name>
    <dbReference type="NCBI Taxonomy" id="1862668"/>
    <lineage>
        <taxon>Bacteria</taxon>
        <taxon>Bacillati</taxon>
        <taxon>Bacillota</taxon>
        <taxon>Erysipelotrichia</taxon>
        <taxon>Erysipelotrichales</taxon>
        <taxon>Erysipelotrichaceae</taxon>
        <taxon>Ileibacterium</taxon>
    </lineage>
</organism>
<dbReference type="GO" id="GO:0022625">
    <property type="term" value="C:cytosolic large ribosomal subunit"/>
    <property type="evidence" value="ECO:0007669"/>
    <property type="project" value="TreeGrafter"/>
</dbReference>
<keyword evidence="2 5" id="KW-0689">Ribosomal protein</keyword>
<dbReference type="PANTHER" id="PTHR10916">
    <property type="entry name" value="60S RIBOSOMAL PROTEIN L35/50S RIBOSOMAL PROTEIN L29"/>
    <property type="match status" value="1"/>
</dbReference>
<proteinExistence type="inferred from homology"/>
<dbReference type="GeneID" id="82202628"/>
<accession>A0A1U7NGL3</accession>
<dbReference type="InterPro" id="IPR001854">
    <property type="entry name" value="Ribosomal_uL29"/>
</dbReference>
<evidence type="ECO:0000256" key="3">
    <source>
        <dbReference type="ARBA" id="ARBA00023274"/>
    </source>
</evidence>